<evidence type="ECO:0000256" key="1">
    <source>
        <dbReference type="SAM" id="Phobius"/>
    </source>
</evidence>
<dbReference type="Gene3D" id="1.25.40.10">
    <property type="entry name" value="Tetratricopeptide repeat domain"/>
    <property type="match status" value="1"/>
</dbReference>
<reference evidence="2 3" key="1">
    <citation type="submission" date="2016-10" db="EMBL/GenBank/DDBJ databases">
        <authorList>
            <person name="de Groot N.N."/>
        </authorList>
    </citation>
    <scope>NUCLEOTIDE SEQUENCE [LARGE SCALE GENOMIC DNA]</scope>
    <source>
        <strain evidence="2 3">RK1</strain>
    </source>
</reference>
<evidence type="ECO:0000313" key="3">
    <source>
        <dbReference type="Proteomes" id="UP000198670"/>
    </source>
</evidence>
<feature type="transmembrane region" description="Helical" evidence="1">
    <location>
        <begin position="75"/>
        <end position="95"/>
    </location>
</feature>
<proteinExistence type="predicted"/>
<sequence>MRHEALITGYFEGTLTAEQQRTFEQLIGADADFAREVEFQREVRQAIALSERARLKQLLRNREQKQHNASPRLRWWIGAAAAVLLVVGGGTWLWLRTSSAPALYAEYYQAYPNTVMPTVRGETSESTAQAAFQAYDQADYANAEKLFGKLYRDTQEPYSLLYRGVSFLELGRFADADSVLAQYPTDAPLYAYACWYRALALLRLDERKQARGLLEELAKGRTPHGQTAHELLSRL</sequence>
<organism evidence="2 3">
    <name type="scientific">Parapedobacter indicus</name>
    <dbReference type="NCBI Taxonomy" id="1477437"/>
    <lineage>
        <taxon>Bacteria</taxon>
        <taxon>Pseudomonadati</taxon>
        <taxon>Bacteroidota</taxon>
        <taxon>Sphingobacteriia</taxon>
        <taxon>Sphingobacteriales</taxon>
        <taxon>Sphingobacteriaceae</taxon>
        <taxon>Parapedobacter</taxon>
    </lineage>
</organism>
<accession>A0A1I3IPI5</accession>
<dbReference type="SUPFAM" id="SSF48452">
    <property type="entry name" value="TPR-like"/>
    <property type="match status" value="1"/>
</dbReference>
<dbReference type="EMBL" id="FOQO01000004">
    <property type="protein sequence ID" value="SFI49822.1"/>
    <property type="molecule type" value="Genomic_DNA"/>
</dbReference>
<dbReference type="OrthoDB" id="979271at2"/>
<dbReference type="Proteomes" id="UP000198670">
    <property type="component" value="Unassembled WGS sequence"/>
</dbReference>
<keyword evidence="1" id="KW-0472">Membrane</keyword>
<dbReference type="InterPro" id="IPR011990">
    <property type="entry name" value="TPR-like_helical_dom_sf"/>
</dbReference>
<evidence type="ECO:0000313" key="2">
    <source>
        <dbReference type="EMBL" id="SFI49822.1"/>
    </source>
</evidence>
<keyword evidence="3" id="KW-1185">Reference proteome</keyword>
<dbReference type="STRING" id="1477437.SAMN05444682_104170"/>
<protein>
    <recommendedName>
        <fullName evidence="4">Tetratricopeptide repeat-containing protein</fullName>
    </recommendedName>
</protein>
<dbReference type="RefSeq" id="WP_090626437.1">
    <property type="nucleotide sequence ID" value="NZ_FOQO01000004.1"/>
</dbReference>
<keyword evidence="1" id="KW-1133">Transmembrane helix</keyword>
<gene>
    <name evidence="2" type="ORF">SAMN05444682_104170</name>
</gene>
<keyword evidence="1" id="KW-0812">Transmembrane</keyword>
<evidence type="ECO:0008006" key="4">
    <source>
        <dbReference type="Google" id="ProtNLM"/>
    </source>
</evidence>
<dbReference type="AlphaFoldDB" id="A0A1I3IPI5"/>
<name>A0A1I3IPI5_9SPHI</name>